<feature type="region of interest" description="Disordered" evidence="1">
    <location>
        <begin position="1"/>
        <end position="23"/>
    </location>
</feature>
<name>A0A916L9B2_MYCTX</name>
<comment type="caution">
    <text evidence="2">The sequence shown here is derived from an EMBL/GenBank/DDBJ whole genome shotgun (WGS) entry which is preliminary data.</text>
</comment>
<evidence type="ECO:0000256" key="1">
    <source>
        <dbReference type="SAM" id="MobiDB-lite"/>
    </source>
</evidence>
<feature type="compositionally biased region" description="Polar residues" evidence="1">
    <location>
        <begin position="7"/>
        <end position="19"/>
    </location>
</feature>
<sequence>MGAQWLRTANPSCESNPESKSARGSVLASLSAFSNRRRFPSVSQHPWTC</sequence>
<organism evidence="2 3">
    <name type="scientific">Mycobacterium tuberculosis</name>
    <dbReference type="NCBI Taxonomy" id="1773"/>
    <lineage>
        <taxon>Bacteria</taxon>
        <taxon>Bacillati</taxon>
        <taxon>Actinomycetota</taxon>
        <taxon>Actinomycetes</taxon>
        <taxon>Mycobacteriales</taxon>
        <taxon>Mycobacteriaceae</taxon>
        <taxon>Mycobacterium</taxon>
        <taxon>Mycobacterium tuberculosis complex</taxon>
    </lineage>
</organism>
<protein>
    <submittedName>
        <fullName evidence="2">Uncharacterized protein</fullName>
    </submittedName>
</protein>
<accession>A0A916L9B2</accession>
<evidence type="ECO:0000313" key="2">
    <source>
        <dbReference type="EMBL" id="COX24145.1"/>
    </source>
</evidence>
<dbReference type="Proteomes" id="UP000039021">
    <property type="component" value="Unassembled WGS sequence"/>
</dbReference>
<dbReference type="EMBL" id="CSBK01000308">
    <property type="protein sequence ID" value="COX24145.1"/>
    <property type="molecule type" value="Genomic_DNA"/>
</dbReference>
<proteinExistence type="predicted"/>
<dbReference type="AlphaFoldDB" id="A0A916L9B2"/>
<gene>
    <name evidence="2" type="ORF">ERS007739_00927</name>
</gene>
<evidence type="ECO:0000313" key="3">
    <source>
        <dbReference type="Proteomes" id="UP000039021"/>
    </source>
</evidence>
<reference evidence="3" key="1">
    <citation type="submission" date="2015-03" db="EMBL/GenBank/DDBJ databases">
        <authorList>
            <consortium name="Pathogen Informatics"/>
        </authorList>
    </citation>
    <scope>NUCLEOTIDE SEQUENCE [LARGE SCALE GENOMIC DNA]</scope>
    <source>
        <strain evidence="3">N09902308</strain>
    </source>
</reference>